<dbReference type="RefSeq" id="WP_404607259.1">
    <property type="nucleotide sequence ID" value="NZ_JBIYDN010000007.1"/>
</dbReference>
<name>A0ABW8MGQ5_9BURK</name>
<comment type="caution">
    <text evidence="2">The sequence shown here is derived from an EMBL/GenBank/DDBJ whole genome shotgun (WGS) entry which is preliminary data.</text>
</comment>
<dbReference type="EMBL" id="JBIYDN010000007">
    <property type="protein sequence ID" value="MFK4442868.1"/>
    <property type="molecule type" value="Genomic_DNA"/>
</dbReference>
<gene>
    <name evidence="2" type="ORF">ABH943_002884</name>
</gene>
<evidence type="ECO:0000259" key="1">
    <source>
        <dbReference type="Pfam" id="PF03869"/>
    </source>
</evidence>
<dbReference type="Pfam" id="PF03869">
    <property type="entry name" value="Arc"/>
    <property type="match status" value="1"/>
</dbReference>
<dbReference type="InterPro" id="IPR010985">
    <property type="entry name" value="Ribbon_hlx_hlx"/>
</dbReference>
<protein>
    <submittedName>
        <fullName evidence="2">Uncharacterized protein (DUF1778 family)</fullName>
    </submittedName>
</protein>
<feature type="domain" description="Arc-like DNA binding" evidence="1">
    <location>
        <begin position="2"/>
        <end position="44"/>
    </location>
</feature>
<accession>A0ABW8MGQ5</accession>
<reference evidence="2 3" key="1">
    <citation type="submission" date="2024-11" db="EMBL/GenBank/DDBJ databases">
        <title>Using genomics to understand microbial adaptation to soil warming.</title>
        <authorList>
            <person name="Deangelis K.M. PhD."/>
        </authorList>
    </citation>
    <scope>NUCLEOTIDE SEQUENCE [LARGE SCALE GENOMIC DNA]</scope>
    <source>
        <strain evidence="2 3">GAS97</strain>
    </source>
</reference>
<dbReference type="Gene3D" id="1.10.1220.10">
    <property type="entry name" value="Met repressor-like"/>
    <property type="match status" value="1"/>
</dbReference>
<organism evidence="2 3">
    <name type="scientific">Caballeronia udeis</name>
    <dbReference type="NCBI Taxonomy" id="1232866"/>
    <lineage>
        <taxon>Bacteria</taxon>
        <taxon>Pseudomonadati</taxon>
        <taxon>Pseudomonadota</taxon>
        <taxon>Betaproteobacteria</taxon>
        <taxon>Burkholderiales</taxon>
        <taxon>Burkholderiaceae</taxon>
        <taxon>Caballeronia</taxon>
    </lineage>
</organism>
<evidence type="ECO:0000313" key="2">
    <source>
        <dbReference type="EMBL" id="MFK4442868.1"/>
    </source>
</evidence>
<dbReference type="InterPro" id="IPR005569">
    <property type="entry name" value="Arc_DNA-bd_dom"/>
</dbReference>
<dbReference type="SUPFAM" id="SSF47598">
    <property type="entry name" value="Ribbon-helix-helix"/>
    <property type="match status" value="1"/>
</dbReference>
<keyword evidence="3" id="KW-1185">Reference proteome</keyword>
<dbReference type="InterPro" id="IPR013321">
    <property type="entry name" value="Arc_rbn_hlx_hlx"/>
</dbReference>
<evidence type="ECO:0000313" key="3">
    <source>
        <dbReference type="Proteomes" id="UP001620514"/>
    </source>
</evidence>
<dbReference type="Proteomes" id="UP001620514">
    <property type="component" value="Unassembled WGS sequence"/>
</dbReference>
<proteinExistence type="predicted"/>
<sequence length="85" mass="9421">MSRDDPQFNLRVPADLKGRLERAAAASKRSMTAEVLARLEESFDNSAGSEKAAPIDTKTMDLFADDVAGRVVKALDEREKKRKKV</sequence>